<evidence type="ECO:0008006" key="4">
    <source>
        <dbReference type="Google" id="ProtNLM"/>
    </source>
</evidence>
<gene>
    <name evidence="2" type="ORF">GT348_07380</name>
</gene>
<organism evidence="2 3">
    <name type="scientific">Aristophania vespae</name>
    <dbReference type="NCBI Taxonomy" id="2697033"/>
    <lineage>
        <taxon>Bacteria</taxon>
        <taxon>Pseudomonadati</taxon>
        <taxon>Pseudomonadota</taxon>
        <taxon>Alphaproteobacteria</taxon>
        <taxon>Acetobacterales</taxon>
        <taxon>Acetobacteraceae</taxon>
        <taxon>Aristophania</taxon>
    </lineage>
</organism>
<dbReference type="EMBL" id="CP047652">
    <property type="protein sequence ID" value="QHI96083.1"/>
    <property type="molecule type" value="Genomic_DNA"/>
</dbReference>
<accession>A0A6P1NFM0</accession>
<proteinExistence type="predicted"/>
<evidence type="ECO:0000256" key="1">
    <source>
        <dbReference type="SAM" id="Phobius"/>
    </source>
</evidence>
<keyword evidence="1" id="KW-1133">Transmembrane helix</keyword>
<sequence length="93" mass="9766">MKSYVAQQHRPIDYVIAVGVALLLVGAIIFALTRHQTEKATASLTPLQASIITQAPSAAPAAAPPAPALIEPPEPYIPPPKLNIAAPPNLLRM</sequence>
<keyword evidence="3" id="KW-1185">Reference proteome</keyword>
<evidence type="ECO:0000313" key="3">
    <source>
        <dbReference type="Proteomes" id="UP000463975"/>
    </source>
</evidence>
<dbReference type="AlphaFoldDB" id="A0A6P1NFM0"/>
<feature type="transmembrane region" description="Helical" evidence="1">
    <location>
        <begin position="12"/>
        <end position="32"/>
    </location>
</feature>
<dbReference type="Proteomes" id="UP000463975">
    <property type="component" value="Chromosome"/>
</dbReference>
<keyword evidence="1" id="KW-0472">Membrane</keyword>
<protein>
    <recommendedName>
        <fullName evidence="4">Energy transducer TonB</fullName>
    </recommendedName>
</protein>
<keyword evidence="1" id="KW-0812">Transmembrane</keyword>
<evidence type="ECO:0000313" key="2">
    <source>
        <dbReference type="EMBL" id="QHI96083.1"/>
    </source>
</evidence>
<dbReference type="KEGG" id="bomb:GT348_07380"/>
<reference evidence="2 3" key="1">
    <citation type="submission" date="2020-01" db="EMBL/GenBank/DDBJ databases">
        <title>Genome sequencing of strain KACC 21507.</title>
        <authorList>
            <person name="Heo J."/>
            <person name="Kim S.-J."/>
            <person name="Kim J.-S."/>
            <person name="Hong S.-B."/>
            <person name="Kwon S.-W."/>
        </authorList>
    </citation>
    <scope>NUCLEOTIDE SEQUENCE [LARGE SCALE GENOMIC DNA]</scope>
    <source>
        <strain evidence="2 3">KACC 21507</strain>
    </source>
</reference>
<name>A0A6P1NFM0_9PROT</name>
<dbReference type="RefSeq" id="WP_160619156.1">
    <property type="nucleotide sequence ID" value="NZ_CP047652.1"/>
</dbReference>